<feature type="signal peptide" evidence="1">
    <location>
        <begin position="1"/>
        <end position="18"/>
    </location>
</feature>
<name>A0AAQ3L8N7_9BACT</name>
<evidence type="ECO:0008006" key="4">
    <source>
        <dbReference type="Google" id="ProtNLM"/>
    </source>
</evidence>
<dbReference type="InterPro" id="IPR008979">
    <property type="entry name" value="Galactose-bd-like_sf"/>
</dbReference>
<dbReference type="GO" id="GO:0004553">
    <property type="term" value="F:hydrolase activity, hydrolyzing O-glycosyl compounds"/>
    <property type="evidence" value="ECO:0007669"/>
    <property type="project" value="TreeGrafter"/>
</dbReference>
<dbReference type="EMBL" id="CP136920">
    <property type="protein sequence ID" value="WOO39727.1"/>
    <property type="molecule type" value="Genomic_DNA"/>
</dbReference>
<dbReference type="AlphaFoldDB" id="A0AAQ3L8N7"/>
<keyword evidence="3" id="KW-1185">Reference proteome</keyword>
<dbReference type="InterPro" id="IPR017853">
    <property type="entry name" value="GH"/>
</dbReference>
<dbReference type="InterPro" id="IPR051923">
    <property type="entry name" value="Glycosyl_Hydrolase_39"/>
</dbReference>
<sequence length="1064" mass="119062">MRLFPLNAIAFLPLLAAAVQPQEILLNGLEDSSEVWVSTWGIDNVNVTADEPANQRFGVSSVRFDGDSGFAGSKGDVSLKKNLSGELVEVSLQVELEPDSNVKRTGIQVLDAEGEYLMSPVPGNWEGWKQLDFDLANDAFEPAYAQPDKNGKVDLPIKSVNFIWFTGGGGPTSVTIDGLLGRSNGIAVHDQLQFEMLPLVAFEAGEKGQAAIMVTNHTEESVEVDLDYLLQRNPNFYDKRPPHMQLGKDEALAATSWTESDGKRVGEGSLTDGNESEGYKFHWGADLVEAEQVIDLAEVVEVTGLAYRVRHGDHIYKVDISSSTDGEVYEPLAEFQGLDWHRKFGRNIIEPKEPFEARFLKFRYHKDGEIMHALFLPPYISVYDGIEDEAFDFPKVGELVDSGTVSVEVPARSFSVIPVTSKLPLGTGSYLLAVRYVGDIQNDRWMSWDNWLVLPPEMDEVSQDSPFGINGSRTSMAQWNRELGVGWVRFENLKWPMVSPEPNVFSYDGSVKPWRMNVDEYVKSYYDRGIAVLPYLFQVPAFESTVPDGVTKNIYQYEPKDFTEYGKFVFQTVARYGSKKHPESELLTEDKISGLGWINTFELWNEPDLNDPNWGHWVGEFNNYLEMMRVGAEAVKRADPDARIANAGLAQIGLDVVGRLSRYTYEDGLRPIDFLDVLSVHHYTGSVAPEIATVNTNVDRNGKTEGKLTFEGHLRELVDWRDQNRPEMEIWMTETGYDTGGRNEISVRLQAAWTPRNVLQILGTGIEKVMVYRESGSRPSLYAASGMLDDNARPRGSFLTYATLIRVMDGAHGFMRLPHDDDNVRIYGAVKNGKPVLAAWAVEGEAALGIDFGDAKVTDAFGHSWNESVGASFVLNDFPVYFEELDATLPEKLFVEAREIENARKADVERLRHLRAYLYDFGEAGVGAMTLGSSRAYTEIKPDSLFSEERSYGFLAENEQRSSFDNHWVWDYLIRDGLKVPDDTSFRVKAEPGRYLVRVMISPIGTNEVDVTLQGVEGDQVELTASGHGSVVEAEVQIGTEPLDLVFQDYGQVHWISVVEQESV</sequence>
<evidence type="ECO:0000313" key="2">
    <source>
        <dbReference type="EMBL" id="WOO39727.1"/>
    </source>
</evidence>
<dbReference type="RefSeq" id="WP_317831723.1">
    <property type="nucleotide sequence ID" value="NZ_CP136920.1"/>
</dbReference>
<dbReference type="Gene3D" id="3.20.20.80">
    <property type="entry name" value="Glycosidases"/>
    <property type="match status" value="1"/>
</dbReference>
<keyword evidence="1" id="KW-0732">Signal</keyword>
<accession>A0AAQ3L8N7</accession>
<proteinExistence type="predicted"/>
<evidence type="ECO:0000256" key="1">
    <source>
        <dbReference type="SAM" id="SignalP"/>
    </source>
</evidence>
<protein>
    <recommendedName>
        <fullName evidence="4">F5/8 type C domain-containing protein</fullName>
    </recommendedName>
</protein>
<feature type="chain" id="PRO_5042849913" description="F5/8 type C domain-containing protein" evidence="1">
    <location>
        <begin position="19"/>
        <end position="1064"/>
    </location>
</feature>
<dbReference type="PANTHER" id="PTHR12631:SF10">
    <property type="entry name" value="BETA-XYLOSIDASE-LIKE PROTEIN-RELATED"/>
    <property type="match status" value="1"/>
</dbReference>
<evidence type="ECO:0000313" key="3">
    <source>
        <dbReference type="Proteomes" id="UP001304300"/>
    </source>
</evidence>
<gene>
    <name evidence="2" type="ORF">RZN69_13975</name>
</gene>
<dbReference type="SUPFAM" id="SSF49785">
    <property type="entry name" value="Galactose-binding domain-like"/>
    <property type="match status" value="2"/>
</dbReference>
<organism evidence="2 3">
    <name type="scientific">Rubellicoccus peritrichatus</name>
    <dbReference type="NCBI Taxonomy" id="3080537"/>
    <lineage>
        <taxon>Bacteria</taxon>
        <taxon>Pseudomonadati</taxon>
        <taxon>Verrucomicrobiota</taxon>
        <taxon>Opitutia</taxon>
        <taxon>Puniceicoccales</taxon>
        <taxon>Cerasicoccaceae</taxon>
        <taxon>Rubellicoccus</taxon>
    </lineage>
</organism>
<dbReference type="KEGG" id="puo:RZN69_13975"/>
<dbReference type="Gene3D" id="2.60.120.260">
    <property type="entry name" value="Galactose-binding domain-like"/>
    <property type="match status" value="1"/>
</dbReference>
<dbReference type="PANTHER" id="PTHR12631">
    <property type="entry name" value="ALPHA-L-IDURONIDASE"/>
    <property type="match status" value="1"/>
</dbReference>
<reference evidence="2 3" key="1">
    <citation type="submission" date="2023-10" db="EMBL/GenBank/DDBJ databases">
        <title>Rubellicoccus peritrichatus gen. nov., sp. nov., isolated from an algae of coral reef tank.</title>
        <authorList>
            <person name="Luo J."/>
        </authorList>
    </citation>
    <scope>NUCLEOTIDE SEQUENCE [LARGE SCALE GENOMIC DNA]</scope>
    <source>
        <strain evidence="2 3">CR14</strain>
    </source>
</reference>
<dbReference type="Proteomes" id="UP001304300">
    <property type="component" value="Chromosome"/>
</dbReference>
<dbReference type="Gene3D" id="2.60.120.430">
    <property type="entry name" value="Galactose-binding lectin"/>
    <property type="match status" value="1"/>
</dbReference>
<dbReference type="SUPFAM" id="SSF51445">
    <property type="entry name" value="(Trans)glycosidases"/>
    <property type="match status" value="1"/>
</dbReference>